<comment type="caution">
    <text evidence="5">The sequence shown here is derived from an EMBL/GenBank/DDBJ whole genome shotgun (WGS) entry which is preliminary data.</text>
</comment>
<dbReference type="PANTHER" id="PTHR15535">
    <property type="entry name" value="TRANSMEMBRANE PROTEIN 2-RELATED"/>
    <property type="match status" value="1"/>
</dbReference>
<organism evidence="5 6">
    <name type="scientific">Takifugu flavidus</name>
    <name type="common">sansaifugu</name>
    <dbReference type="NCBI Taxonomy" id="433684"/>
    <lineage>
        <taxon>Eukaryota</taxon>
        <taxon>Metazoa</taxon>
        <taxon>Chordata</taxon>
        <taxon>Craniata</taxon>
        <taxon>Vertebrata</taxon>
        <taxon>Euteleostomi</taxon>
        <taxon>Actinopterygii</taxon>
        <taxon>Neopterygii</taxon>
        <taxon>Teleostei</taxon>
        <taxon>Neoteleostei</taxon>
        <taxon>Acanthomorphata</taxon>
        <taxon>Eupercaria</taxon>
        <taxon>Tetraodontiformes</taxon>
        <taxon>Tetradontoidea</taxon>
        <taxon>Tetraodontidae</taxon>
        <taxon>Takifugu</taxon>
    </lineage>
</organism>
<reference evidence="5 6" key="1">
    <citation type="submission" date="2019-04" db="EMBL/GenBank/DDBJ databases">
        <title>Chromosome genome assembly for Takifugu flavidus.</title>
        <authorList>
            <person name="Xiao S."/>
        </authorList>
    </citation>
    <scope>NUCLEOTIDE SEQUENCE [LARGE SCALE GENOMIC DNA]</scope>
    <source>
        <strain evidence="5">HTHZ2018</strain>
        <tissue evidence="5">Muscle</tissue>
    </source>
</reference>
<dbReference type="GO" id="GO:0030246">
    <property type="term" value="F:carbohydrate binding"/>
    <property type="evidence" value="ECO:0007669"/>
    <property type="project" value="UniProtKB-UniRule"/>
</dbReference>
<gene>
    <name evidence="5" type="ORF">D4764_05G0000550</name>
</gene>
<evidence type="ECO:0000259" key="3">
    <source>
        <dbReference type="Pfam" id="PF15711"/>
    </source>
</evidence>
<feature type="domain" description="ILEI/PANDER" evidence="3">
    <location>
        <begin position="267"/>
        <end position="349"/>
    </location>
</feature>
<evidence type="ECO:0000256" key="2">
    <source>
        <dbReference type="PROSITE-ProRule" id="PRU01375"/>
    </source>
</evidence>
<evidence type="ECO:0000256" key="1">
    <source>
        <dbReference type="ARBA" id="ARBA00022734"/>
    </source>
</evidence>
<dbReference type="InterPro" id="IPR052252">
    <property type="entry name" value="CEMIP/CEMIP2"/>
</dbReference>
<dbReference type="InterPro" id="IPR055400">
    <property type="entry name" value="CEMIP_X"/>
</dbReference>
<keyword evidence="1 2" id="KW-0430">Lectin</keyword>
<dbReference type="PANTHER" id="PTHR15535:SF26">
    <property type="entry name" value="CELL SURFACE HYALURONIDASE"/>
    <property type="match status" value="1"/>
</dbReference>
<keyword evidence="6" id="KW-1185">Reference proteome</keyword>
<dbReference type="InterPro" id="IPR039477">
    <property type="entry name" value="ILEI/PANDER_dom"/>
</dbReference>
<dbReference type="EMBL" id="RHFK02000018">
    <property type="protein sequence ID" value="TWW59965.1"/>
    <property type="molecule type" value="Genomic_DNA"/>
</dbReference>
<dbReference type="Pfam" id="PF24605">
    <property type="entry name" value="CEMIP_X"/>
    <property type="match status" value="1"/>
</dbReference>
<proteinExistence type="predicted"/>
<dbReference type="AlphaFoldDB" id="A0A5C6MYM0"/>
<dbReference type="Pfam" id="PF15711">
    <property type="entry name" value="ILEI"/>
    <property type="match status" value="1"/>
</dbReference>
<dbReference type="PROSITE" id="PS52031">
    <property type="entry name" value="GG_LECTIN"/>
    <property type="match status" value="1"/>
</dbReference>
<sequence>MFIQVTDWTRFICDLNKIFSCTLKLETAATVKLFRWLNSEGSASKPHEAGFTGAVTAESFPLRDDWVLVGLCYPSDSTFQIMADINDRQSNTFDDITDYGAVSSLAELEKRPMDRKYFFDQAVGLLWLHLRARHGRDGHSYCSVKGCERVKVMSSTSSRQTCNCTAKAYPKYSRRPSAAVPMPARNTQPCRGCGAQQVGAALLTRLPGTATPPLTAQLLPQLVFSSEPWTSHLQTQVKSLCLREQQRGDNSSFISVNGATMPFSHVGYFVVAVDACSGKISQKTSFARMDTRMEEYLRTGIPDRSLVLVATRGRPEGLPEFASHLVSLGFAKTADLSSKECVAVWAFRGGSPSPPWVSLQTGRGDDSPGLLERYVPVNLETYGCTPRAAPPRKDLELLRAATAPE</sequence>
<evidence type="ECO:0000313" key="6">
    <source>
        <dbReference type="Proteomes" id="UP000324091"/>
    </source>
</evidence>
<evidence type="ECO:0000313" key="5">
    <source>
        <dbReference type="EMBL" id="TWW59965.1"/>
    </source>
</evidence>
<evidence type="ECO:0000259" key="4">
    <source>
        <dbReference type="Pfam" id="PF24605"/>
    </source>
</evidence>
<name>A0A5C6MYM0_9TELE</name>
<protein>
    <submittedName>
        <fullName evidence="5">Cell surface hyaluronidase</fullName>
    </submittedName>
</protein>
<feature type="domain" description="CEMIP" evidence="4">
    <location>
        <begin position="63"/>
        <end position="172"/>
    </location>
</feature>
<dbReference type="Proteomes" id="UP000324091">
    <property type="component" value="Chromosome 5"/>
</dbReference>
<accession>A0A5C6MYM0</accession>